<dbReference type="PANTHER" id="PTHR30069">
    <property type="entry name" value="TONB-DEPENDENT OUTER MEMBRANE RECEPTOR"/>
    <property type="match status" value="1"/>
</dbReference>
<evidence type="ECO:0000259" key="13">
    <source>
        <dbReference type="Pfam" id="PF00593"/>
    </source>
</evidence>
<dbReference type="EMBL" id="SGIT01000001">
    <property type="protein sequence ID" value="RZF61406.1"/>
    <property type="molecule type" value="Genomic_DNA"/>
</dbReference>
<name>A0A4Q6XXZ2_9SPHI</name>
<evidence type="ECO:0000256" key="2">
    <source>
        <dbReference type="ARBA" id="ARBA00022448"/>
    </source>
</evidence>
<dbReference type="Pfam" id="PF13715">
    <property type="entry name" value="CarbopepD_reg_2"/>
    <property type="match status" value="1"/>
</dbReference>
<dbReference type="GO" id="GO:0044718">
    <property type="term" value="P:siderophore transmembrane transport"/>
    <property type="evidence" value="ECO:0007669"/>
    <property type="project" value="TreeGrafter"/>
</dbReference>
<dbReference type="InterPro" id="IPR039426">
    <property type="entry name" value="TonB-dep_rcpt-like"/>
</dbReference>
<comment type="subcellular location">
    <subcellularLocation>
        <location evidence="1 10">Cell outer membrane</location>
        <topology evidence="1 10">Multi-pass membrane protein</topology>
    </subcellularLocation>
</comment>
<dbReference type="InterPro" id="IPR036942">
    <property type="entry name" value="Beta-barrel_TonB_sf"/>
</dbReference>
<evidence type="ECO:0000256" key="5">
    <source>
        <dbReference type="ARBA" id="ARBA00022729"/>
    </source>
</evidence>
<dbReference type="OrthoDB" id="9812892at2"/>
<dbReference type="InterPro" id="IPR037066">
    <property type="entry name" value="Plug_dom_sf"/>
</dbReference>
<dbReference type="SUPFAM" id="SSF56935">
    <property type="entry name" value="Porins"/>
    <property type="match status" value="1"/>
</dbReference>
<gene>
    <name evidence="15" type="ORF">EWE74_00755</name>
</gene>
<dbReference type="Gene3D" id="2.60.40.1120">
    <property type="entry name" value="Carboxypeptidase-like, regulatory domain"/>
    <property type="match status" value="1"/>
</dbReference>
<evidence type="ECO:0000256" key="12">
    <source>
        <dbReference type="SAM" id="SignalP"/>
    </source>
</evidence>
<evidence type="ECO:0000313" key="15">
    <source>
        <dbReference type="EMBL" id="RZF61406.1"/>
    </source>
</evidence>
<keyword evidence="2 10" id="KW-0813">Transport</keyword>
<keyword evidence="7 10" id="KW-0472">Membrane</keyword>
<evidence type="ECO:0000313" key="16">
    <source>
        <dbReference type="Proteomes" id="UP000292855"/>
    </source>
</evidence>
<evidence type="ECO:0000256" key="8">
    <source>
        <dbReference type="ARBA" id="ARBA00023170"/>
    </source>
</evidence>
<evidence type="ECO:0000256" key="7">
    <source>
        <dbReference type="ARBA" id="ARBA00023136"/>
    </source>
</evidence>
<evidence type="ECO:0000256" key="9">
    <source>
        <dbReference type="ARBA" id="ARBA00023237"/>
    </source>
</evidence>
<keyword evidence="3 10" id="KW-1134">Transmembrane beta strand</keyword>
<keyword evidence="5 12" id="KW-0732">Signal</keyword>
<evidence type="ECO:0000256" key="10">
    <source>
        <dbReference type="PROSITE-ProRule" id="PRU01360"/>
    </source>
</evidence>
<dbReference type="PROSITE" id="PS52016">
    <property type="entry name" value="TONB_DEPENDENT_REC_3"/>
    <property type="match status" value="1"/>
</dbReference>
<dbReference type="GO" id="GO:0009279">
    <property type="term" value="C:cell outer membrane"/>
    <property type="evidence" value="ECO:0007669"/>
    <property type="project" value="UniProtKB-SubCell"/>
</dbReference>
<dbReference type="Proteomes" id="UP000292855">
    <property type="component" value="Unassembled WGS sequence"/>
</dbReference>
<reference evidence="15 16" key="1">
    <citation type="submission" date="2019-02" db="EMBL/GenBank/DDBJ databases">
        <authorList>
            <person name="Li Y."/>
        </authorList>
    </citation>
    <scope>NUCLEOTIDE SEQUENCE [LARGE SCALE GENOMIC DNA]</scope>
    <source>
        <strain evidence="15 16">30C10-4-7</strain>
    </source>
</reference>
<dbReference type="GO" id="GO:0015344">
    <property type="term" value="F:siderophore uptake transmembrane transporter activity"/>
    <property type="evidence" value="ECO:0007669"/>
    <property type="project" value="TreeGrafter"/>
</dbReference>
<evidence type="ECO:0000259" key="14">
    <source>
        <dbReference type="Pfam" id="PF07715"/>
    </source>
</evidence>
<dbReference type="Gene3D" id="2.170.130.10">
    <property type="entry name" value="TonB-dependent receptor, plug domain"/>
    <property type="match status" value="1"/>
</dbReference>
<dbReference type="InterPro" id="IPR008969">
    <property type="entry name" value="CarboxyPept-like_regulatory"/>
</dbReference>
<evidence type="ECO:0000256" key="11">
    <source>
        <dbReference type="RuleBase" id="RU003357"/>
    </source>
</evidence>
<keyword evidence="16" id="KW-1185">Reference proteome</keyword>
<dbReference type="AlphaFoldDB" id="A0A4Q6XXZ2"/>
<proteinExistence type="inferred from homology"/>
<dbReference type="Pfam" id="PF07715">
    <property type="entry name" value="Plug"/>
    <property type="match status" value="1"/>
</dbReference>
<dbReference type="SUPFAM" id="SSF49464">
    <property type="entry name" value="Carboxypeptidase regulatory domain-like"/>
    <property type="match status" value="1"/>
</dbReference>
<protein>
    <submittedName>
        <fullName evidence="15">TonB-dependent receptor</fullName>
    </submittedName>
</protein>
<keyword evidence="8 15" id="KW-0675">Receptor</keyword>
<comment type="caution">
    <text evidence="15">The sequence shown here is derived from an EMBL/GenBank/DDBJ whole genome shotgun (WGS) entry which is preliminary data.</text>
</comment>
<dbReference type="PANTHER" id="PTHR30069:SF29">
    <property type="entry name" value="HEMOGLOBIN AND HEMOGLOBIN-HAPTOGLOBIN-BINDING PROTEIN 1-RELATED"/>
    <property type="match status" value="1"/>
</dbReference>
<comment type="similarity">
    <text evidence="10 11">Belongs to the TonB-dependent receptor family.</text>
</comment>
<evidence type="ECO:0000256" key="4">
    <source>
        <dbReference type="ARBA" id="ARBA00022692"/>
    </source>
</evidence>
<dbReference type="InterPro" id="IPR000531">
    <property type="entry name" value="Beta-barrel_TonB"/>
</dbReference>
<evidence type="ECO:0000256" key="1">
    <source>
        <dbReference type="ARBA" id="ARBA00004571"/>
    </source>
</evidence>
<feature type="chain" id="PRO_5020789524" evidence="12">
    <location>
        <begin position="18"/>
        <end position="799"/>
    </location>
</feature>
<dbReference type="Pfam" id="PF00593">
    <property type="entry name" value="TonB_dep_Rec_b-barrel"/>
    <property type="match status" value="1"/>
</dbReference>
<organism evidence="15 16">
    <name type="scientific">Sphingobacterium corticibacterium</name>
    <dbReference type="NCBI Taxonomy" id="2484746"/>
    <lineage>
        <taxon>Bacteria</taxon>
        <taxon>Pseudomonadati</taxon>
        <taxon>Bacteroidota</taxon>
        <taxon>Sphingobacteriia</taxon>
        <taxon>Sphingobacteriales</taxon>
        <taxon>Sphingobacteriaceae</taxon>
        <taxon>Sphingobacterium</taxon>
    </lineage>
</organism>
<keyword evidence="4 10" id="KW-0812">Transmembrane</keyword>
<keyword evidence="9 10" id="KW-0998">Cell outer membrane</keyword>
<dbReference type="InterPro" id="IPR012910">
    <property type="entry name" value="Plug_dom"/>
</dbReference>
<dbReference type="RefSeq" id="WP_130139635.1">
    <property type="nucleotide sequence ID" value="NZ_SGIT01000001.1"/>
</dbReference>
<dbReference type="Gene3D" id="2.40.170.20">
    <property type="entry name" value="TonB-dependent receptor, beta-barrel domain"/>
    <property type="match status" value="1"/>
</dbReference>
<evidence type="ECO:0000256" key="6">
    <source>
        <dbReference type="ARBA" id="ARBA00023077"/>
    </source>
</evidence>
<feature type="domain" description="TonB-dependent receptor plug" evidence="14">
    <location>
        <begin position="138"/>
        <end position="219"/>
    </location>
</feature>
<evidence type="ECO:0000256" key="3">
    <source>
        <dbReference type="ARBA" id="ARBA00022452"/>
    </source>
</evidence>
<feature type="signal peptide" evidence="12">
    <location>
        <begin position="1"/>
        <end position="17"/>
    </location>
</feature>
<accession>A0A4Q6XXZ2</accession>
<keyword evidence="6 11" id="KW-0798">TonB box</keyword>
<sequence>MKRLLLSLLLIPITLFGQDNFTIKGKISAQNGNPLALISVKLETGGKSTQTNDNGVFEFKNVNAGTYVVSISGVGFKSTRSKINVDDNLDLAFTLQESSQAIQDVNIIGKSKAMQLSENAMNINSLDISKVTDLSLGAEEVLRASTGVVVRQSGGVGSELNINLNGLTGEAVRIYYDGIPMEVYGNALQLNTIPVDALQRIDVYKGVMPVDVGTDALGGGINLIPVEPTESQLRTSYSAGSFNTHRLTLNGNKNWNDKTSLSISSFYNYSDNDYTMRNIRNNIERFDANGDFLNIEREYIDARRFHDQHASSFVEAALSLKNRRWTDKLVLSFSHSYRFDEIQQGKFIDGIAVGEAKGKVNGITQRVDYRKKFMDDKLSLRYFGILSNAFSKVNDSTKFVYNWTGAPFKRYNDTGSEIFSSPTARDAHDLGTAHRLIANYQVSPNTTLKFSDFFSYTRIKGEDPFGIRLSIDGQLLDPNSIPSKIHRNIVGAELEQLFFEKKLTAIGFYKNYKYVGESIDLRTSSATILPIRKINDTQNGYGTALKYSILPSLFVRGSVEKAVRIPTEPEIFGDFLVILPNYELKPETSDNINAGISFSDHLGEEAYLSIKIDGFLRNQKNLIRIERVGIENARYINQAEVDGKGVEFSSRLTFLKSLDISANLTYQSNKIAKVGKAADNASIGRQVPNIPNFYYNIGVDYKIEDVFRSQNNLRLFWTYFYTDRFSINEVGNLDTASPEYIVPVQHLHNAGATYSLVNRGLSFSFNVQNALNAEIFDNFRIPRPGFNCAFKINYTLIYK</sequence>
<feature type="domain" description="TonB-dependent receptor-like beta-barrel" evidence="13">
    <location>
        <begin position="358"/>
        <end position="769"/>
    </location>
</feature>